<feature type="domain" description="HTH araC/xylS-type" evidence="4">
    <location>
        <begin position="175"/>
        <end position="231"/>
    </location>
</feature>
<dbReference type="Gene3D" id="2.60.120.280">
    <property type="entry name" value="Regulatory protein AraC"/>
    <property type="match status" value="1"/>
</dbReference>
<keyword evidence="6" id="KW-1185">Reference proteome</keyword>
<sequence>MIEYLASNPSFLDLHITQYGMEQCASLHDYGPSVRDYFLIHYVLEGQGTFETGNHIYHLEKGQAFLIFPGVVTYYQADADHPWKYGWVGFQGIQAESYLSQAGLSIESPILNRCDPHKIERHILQIHESRKVSYGRDLKMTSLLYSLFSHMAEVNPGNPSELQKDYHQRQDIYVQKVIDFIGTNYSNKISISQIANFVGLDRSYLCAVFRTRMGSSIQEYLIRFRINKHAR</sequence>
<dbReference type="RefSeq" id="WP_245954795.1">
    <property type="nucleotide sequence ID" value="NZ_QPJW01000004.1"/>
</dbReference>
<comment type="caution">
    <text evidence="5">The sequence shown here is derived from an EMBL/GenBank/DDBJ whole genome shotgun (WGS) entry which is preliminary data.</text>
</comment>
<dbReference type="PANTHER" id="PTHR43280">
    <property type="entry name" value="ARAC-FAMILY TRANSCRIPTIONAL REGULATOR"/>
    <property type="match status" value="1"/>
</dbReference>
<gene>
    <name evidence="5" type="ORF">DFP94_10472</name>
</gene>
<dbReference type="PANTHER" id="PTHR43280:SF28">
    <property type="entry name" value="HTH-TYPE TRANSCRIPTIONAL ACTIVATOR RHAS"/>
    <property type="match status" value="1"/>
</dbReference>
<name>A0A369BDZ4_9BACL</name>
<keyword evidence="2" id="KW-0238">DNA-binding</keyword>
<keyword evidence="3" id="KW-0804">Transcription</keyword>
<dbReference type="AlphaFoldDB" id="A0A369BDZ4"/>
<dbReference type="Proteomes" id="UP000253090">
    <property type="component" value="Unassembled WGS sequence"/>
</dbReference>
<evidence type="ECO:0000256" key="1">
    <source>
        <dbReference type="ARBA" id="ARBA00023015"/>
    </source>
</evidence>
<evidence type="ECO:0000313" key="5">
    <source>
        <dbReference type="EMBL" id="RCX19621.1"/>
    </source>
</evidence>
<evidence type="ECO:0000313" key="6">
    <source>
        <dbReference type="Proteomes" id="UP000253090"/>
    </source>
</evidence>
<dbReference type="SUPFAM" id="SSF46689">
    <property type="entry name" value="Homeodomain-like"/>
    <property type="match status" value="1"/>
</dbReference>
<organism evidence="5 6">
    <name type="scientific">Fontibacillus phaseoli</name>
    <dbReference type="NCBI Taxonomy" id="1416533"/>
    <lineage>
        <taxon>Bacteria</taxon>
        <taxon>Bacillati</taxon>
        <taxon>Bacillota</taxon>
        <taxon>Bacilli</taxon>
        <taxon>Bacillales</taxon>
        <taxon>Paenibacillaceae</taxon>
        <taxon>Fontibacillus</taxon>
    </lineage>
</organism>
<dbReference type="InterPro" id="IPR003313">
    <property type="entry name" value="AraC-bd"/>
</dbReference>
<dbReference type="InterPro" id="IPR037923">
    <property type="entry name" value="HTH-like"/>
</dbReference>
<proteinExistence type="predicted"/>
<dbReference type="InterPro" id="IPR009057">
    <property type="entry name" value="Homeodomain-like_sf"/>
</dbReference>
<dbReference type="PROSITE" id="PS01124">
    <property type="entry name" value="HTH_ARAC_FAMILY_2"/>
    <property type="match status" value="1"/>
</dbReference>
<protein>
    <submittedName>
        <fullName evidence="5">Regulatory helix-turn-helix AraC family protein</fullName>
    </submittedName>
</protein>
<evidence type="ECO:0000256" key="3">
    <source>
        <dbReference type="ARBA" id="ARBA00023163"/>
    </source>
</evidence>
<dbReference type="GO" id="GO:0003700">
    <property type="term" value="F:DNA-binding transcription factor activity"/>
    <property type="evidence" value="ECO:0007669"/>
    <property type="project" value="InterPro"/>
</dbReference>
<reference evidence="5 6" key="1">
    <citation type="submission" date="2018-07" db="EMBL/GenBank/DDBJ databases">
        <title>Genomic Encyclopedia of Type Strains, Phase III (KMG-III): the genomes of soil and plant-associated and newly described type strains.</title>
        <authorList>
            <person name="Whitman W."/>
        </authorList>
    </citation>
    <scope>NUCLEOTIDE SEQUENCE [LARGE SCALE GENOMIC DNA]</scope>
    <source>
        <strain evidence="5 6">CECT 8333</strain>
    </source>
</reference>
<keyword evidence="1" id="KW-0805">Transcription regulation</keyword>
<dbReference type="Pfam" id="PF00165">
    <property type="entry name" value="HTH_AraC"/>
    <property type="match status" value="1"/>
</dbReference>
<evidence type="ECO:0000256" key="2">
    <source>
        <dbReference type="ARBA" id="ARBA00023125"/>
    </source>
</evidence>
<dbReference type="Pfam" id="PF02311">
    <property type="entry name" value="AraC_binding"/>
    <property type="match status" value="1"/>
</dbReference>
<dbReference type="Gene3D" id="1.10.10.60">
    <property type="entry name" value="Homeodomain-like"/>
    <property type="match status" value="1"/>
</dbReference>
<dbReference type="GO" id="GO:0043565">
    <property type="term" value="F:sequence-specific DNA binding"/>
    <property type="evidence" value="ECO:0007669"/>
    <property type="project" value="InterPro"/>
</dbReference>
<dbReference type="SUPFAM" id="SSF51215">
    <property type="entry name" value="Regulatory protein AraC"/>
    <property type="match status" value="1"/>
</dbReference>
<accession>A0A369BDZ4</accession>
<evidence type="ECO:0000259" key="4">
    <source>
        <dbReference type="PROSITE" id="PS01124"/>
    </source>
</evidence>
<dbReference type="EMBL" id="QPJW01000004">
    <property type="protein sequence ID" value="RCX19621.1"/>
    <property type="molecule type" value="Genomic_DNA"/>
</dbReference>
<dbReference type="CDD" id="cd06986">
    <property type="entry name" value="cupin_MmsR-like_N"/>
    <property type="match status" value="1"/>
</dbReference>
<dbReference type="InterPro" id="IPR018060">
    <property type="entry name" value="HTH_AraC"/>
</dbReference>